<feature type="domain" description="Glycoside hydrolase family 31 N-terminal" evidence="6">
    <location>
        <begin position="75"/>
        <end position="285"/>
    </location>
</feature>
<dbReference type="Proteomes" id="UP001152888">
    <property type="component" value="Unassembled WGS sequence"/>
</dbReference>
<comment type="caution">
    <text evidence="7">The sequence shown here is derived from an EMBL/GenBank/DDBJ whole genome shotgun (WGS) entry which is preliminary data.</text>
</comment>
<dbReference type="Gene3D" id="2.60.40.1760">
    <property type="entry name" value="glycosyl hydrolase (family 31)"/>
    <property type="match status" value="1"/>
</dbReference>
<dbReference type="PANTHER" id="PTHR22762">
    <property type="entry name" value="ALPHA-GLUCOSIDASE"/>
    <property type="match status" value="1"/>
</dbReference>
<sequence length="315" mass="35692">MAFLRVIPILYVASCSLAVVKENFKTCEQSSFCRRLRGFKAEVSPYQLDLTDLLVTDNALETKLINTETNSHFKVSLSAVHGDIFRIQVDEVMGLYPRYNPQYALNGEPQPAKLRVVDKSKEHITVQYSDNKATLHAKPFKVEFVKDDNLVAVLNSRGLFHFEHYRTRPTESENEVEHQKIEDPGAWEENFKSHHDSKPKGPSGIAVDITFPGAMRAYGLPEHADKLPLRTTNGGEPYRLYNLDVFEYEVDSPMAIYGAVPVLYAHSPKHTVGFFWHNAAETWIDITNSKVKMISVLIVFLSKGHITTYASQICT</sequence>
<dbReference type="AlphaFoldDB" id="A0A9P0JVH4"/>
<protein>
    <recommendedName>
        <fullName evidence="6">Glycoside hydrolase family 31 N-terminal domain-containing protein</fullName>
    </recommendedName>
</protein>
<evidence type="ECO:0000256" key="3">
    <source>
        <dbReference type="ARBA" id="ARBA00023180"/>
    </source>
</evidence>
<name>A0A9P0JVH4_ACAOB</name>
<keyword evidence="1 5" id="KW-0732">Signal</keyword>
<gene>
    <name evidence="7" type="ORF">ACAOBT_LOCUS3924</name>
</gene>
<evidence type="ECO:0000256" key="5">
    <source>
        <dbReference type="SAM" id="SignalP"/>
    </source>
</evidence>
<evidence type="ECO:0000256" key="4">
    <source>
        <dbReference type="ARBA" id="ARBA00023295"/>
    </source>
</evidence>
<evidence type="ECO:0000313" key="7">
    <source>
        <dbReference type="EMBL" id="CAH1961003.1"/>
    </source>
</evidence>
<keyword evidence="8" id="KW-1185">Reference proteome</keyword>
<dbReference type="EMBL" id="CAKOFQ010006691">
    <property type="protein sequence ID" value="CAH1961003.1"/>
    <property type="molecule type" value="Genomic_DNA"/>
</dbReference>
<dbReference type="PANTHER" id="PTHR22762:SF54">
    <property type="entry name" value="BCDNA.GH04962"/>
    <property type="match status" value="1"/>
</dbReference>
<dbReference type="InterPro" id="IPR011013">
    <property type="entry name" value="Gal_mutarotase_sf_dom"/>
</dbReference>
<dbReference type="SUPFAM" id="SSF74650">
    <property type="entry name" value="Galactose mutarotase-like"/>
    <property type="match status" value="1"/>
</dbReference>
<dbReference type="CDD" id="cd14752">
    <property type="entry name" value="GH31_N"/>
    <property type="match status" value="1"/>
</dbReference>
<evidence type="ECO:0000259" key="6">
    <source>
        <dbReference type="Pfam" id="PF13802"/>
    </source>
</evidence>
<evidence type="ECO:0000256" key="1">
    <source>
        <dbReference type="ARBA" id="ARBA00022729"/>
    </source>
</evidence>
<keyword evidence="4" id="KW-0326">Glycosidase</keyword>
<feature type="signal peptide" evidence="5">
    <location>
        <begin position="1"/>
        <end position="18"/>
    </location>
</feature>
<dbReference type="Pfam" id="PF13802">
    <property type="entry name" value="Gal_mutarotas_2"/>
    <property type="match status" value="1"/>
</dbReference>
<dbReference type="GO" id="GO:0006491">
    <property type="term" value="P:N-glycan processing"/>
    <property type="evidence" value="ECO:0007669"/>
    <property type="project" value="TreeGrafter"/>
</dbReference>
<dbReference type="OrthoDB" id="3237269at2759"/>
<dbReference type="GO" id="GO:0030246">
    <property type="term" value="F:carbohydrate binding"/>
    <property type="evidence" value="ECO:0007669"/>
    <property type="project" value="InterPro"/>
</dbReference>
<dbReference type="InterPro" id="IPR025887">
    <property type="entry name" value="Glyco_hydro_31_N_dom"/>
</dbReference>
<accession>A0A9P0JVH4</accession>
<dbReference type="GO" id="GO:0090599">
    <property type="term" value="F:alpha-glucosidase activity"/>
    <property type="evidence" value="ECO:0007669"/>
    <property type="project" value="TreeGrafter"/>
</dbReference>
<keyword evidence="3" id="KW-0325">Glycoprotein</keyword>
<evidence type="ECO:0000256" key="2">
    <source>
        <dbReference type="ARBA" id="ARBA00022801"/>
    </source>
</evidence>
<evidence type="ECO:0000313" key="8">
    <source>
        <dbReference type="Proteomes" id="UP001152888"/>
    </source>
</evidence>
<proteinExistence type="predicted"/>
<keyword evidence="2" id="KW-0378">Hydrolase</keyword>
<feature type="chain" id="PRO_5040435725" description="Glycoside hydrolase family 31 N-terminal domain-containing protein" evidence="5">
    <location>
        <begin position="19"/>
        <end position="315"/>
    </location>
</feature>
<reference evidence="7" key="1">
    <citation type="submission" date="2022-03" db="EMBL/GenBank/DDBJ databases">
        <authorList>
            <person name="Sayadi A."/>
        </authorList>
    </citation>
    <scope>NUCLEOTIDE SEQUENCE</scope>
</reference>
<dbReference type="GO" id="GO:0005975">
    <property type="term" value="P:carbohydrate metabolic process"/>
    <property type="evidence" value="ECO:0007669"/>
    <property type="project" value="InterPro"/>
</dbReference>
<organism evidence="7 8">
    <name type="scientific">Acanthoscelides obtectus</name>
    <name type="common">Bean weevil</name>
    <name type="synonym">Bruchus obtectus</name>
    <dbReference type="NCBI Taxonomy" id="200917"/>
    <lineage>
        <taxon>Eukaryota</taxon>
        <taxon>Metazoa</taxon>
        <taxon>Ecdysozoa</taxon>
        <taxon>Arthropoda</taxon>
        <taxon>Hexapoda</taxon>
        <taxon>Insecta</taxon>
        <taxon>Pterygota</taxon>
        <taxon>Neoptera</taxon>
        <taxon>Endopterygota</taxon>
        <taxon>Coleoptera</taxon>
        <taxon>Polyphaga</taxon>
        <taxon>Cucujiformia</taxon>
        <taxon>Chrysomeloidea</taxon>
        <taxon>Chrysomelidae</taxon>
        <taxon>Bruchinae</taxon>
        <taxon>Bruchini</taxon>
        <taxon>Acanthoscelides</taxon>
    </lineage>
</organism>